<evidence type="ECO:0000256" key="1">
    <source>
        <dbReference type="ARBA" id="ARBA00023015"/>
    </source>
</evidence>
<dbReference type="Pfam" id="PF02311">
    <property type="entry name" value="AraC_binding"/>
    <property type="match status" value="1"/>
</dbReference>
<sequence>MSIQRYQMEDMPRLDKMSYRLLYISTSRYEGDWHSTPHAHHCTELFYVIRGKGSFLVNDNVFDVREDDMIIVNPNVVHTEMSRGDSPLEYIVLGIEGLQFTSFSEQEDEEEEEEEKDYSVHNYYEFKHEILFYLKTLLQEMEEKDNNFEVVCQNLLEVLIINMVRRTKANLLIAPAKKVAKECRFVEQYINNHFREEISLELLSEKAFMNKFYLVHAFKQYKGISPINYLIQLRIKEAKELLSTTNYSISQISESSGFSSQSYFSQVFKKETGMTPNEYRKTVH</sequence>
<feature type="domain" description="HTH araC/xylS-type" evidence="4">
    <location>
        <begin position="184"/>
        <end position="282"/>
    </location>
</feature>
<dbReference type="SMART" id="SM00342">
    <property type="entry name" value="HTH_ARAC"/>
    <property type="match status" value="1"/>
</dbReference>
<dbReference type="PROSITE" id="PS01124">
    <property type="entry name" value="HTH_ARAC_FAMILY_2"/>
    <property type="match status" value="1"/>
</dbReference>
<keyword evidence="6" id="KW-1185">Reference proteome</keyword>
<protein>
    <submittedName>
        <fullName evidence="5">AraC-like DNA-binding protein</fullName>
    </submittedName>
</protein>
<reference evidence="5 6" key="1">
    <citation type="submission" date="2019-03" db="EMBL/GenBank/DDBJ databases">
        <title>Genomic Encyclopedia of Type Strains, Phase IV (KMG-IV): sequencing the most valuable type-strain genomes for metagenomic binning, comparative biology and taxonomic classification.</title>
        <authorList>
            <person name="Goeker M."/>
        </authorList>
    </citation>
    <scope>NUCLEOTIDE SEQUENCE [LARGE SCALE GENOMIC DNA]</scope>
    <source>
        <strain evidence="5 6">DSM 29481</strain>
    </source>
</reference>
<proteinExistence type="predicted"/>
<dbReference type="AlphaFoldDB" id="A0A4V2VKC5"/>
<evidence type="ECO:0000256" key="2">
    <source>
        <dbReference type="ARBA" id="ARBA00023125"/>
    </source>
</evidence>
<dbReference type="Pfam" id="PF12833">
    <property type="entry name" value="HTH_18"/>
    <property type="match status" value="1"/>
</dbReference>
<dbReference type="Gene3D" id="1.10.10.60">
    <property type="entry name" value="Homeodomain-like"/>
    <property type="match status" value="2"/>
</dbReference>
<dbReference type="InterPro" id="IPR014710">
    <property type="entry name" value="RmlC-like_jellyroll"/>
</dbReference>
<dbReference type="InterPro" id="IPR003313">
    <property type="entry name" value="AraC-bd"/>
</dbReference>
<keyword evidence="2 5" id="KW-0238">DNA-binding</keyword>
<dbReference type="InterPro" id="IPR018060">
    <property type="entry name" value="HTH_AraC"/>
</dbReference>
<dbReference type="GO" id="GO:0003700">
    <property type="term" value="F:DNA-binding transcription factor activity"/>
    <property type="evidence" value="ECO:0007669"/>
    <property type="project" value="InterPro"/>
</dbReference>
<dbReference type="EMBL" id="SMBP01000010">
    <property type="protein sequence ID" value="TCU59265.1"/>
    <property type="molecule type" value="Genomic_DNA"/>
</dbReference>
<evidence type="ECO:0000313" key="5">
    <source>
        <dbReference type="EMBL" id="TCU59265.1"/>
    </source>
</evidence>
<dbReference type="Proteomes" id="UP000295773">
    <property type="component" value="Unassembled WGS sequence"/>
</dbReference>
<dbReference type="InterPro" id="IPR020449">
    <property type="entry name" value="Tscrpt_reg_AraC-type_HTH"/>
</dbReference>
<accession>A0A4V2VKC5</accession>
<dbReference type="PRINTS" id="PR00032">
    <property type="entry name" value="HTHARAC"/>
</dbReference>
<dbReference type="PANTHER" id="PTHR43280">
    <property type="entry name" value="ARAC-FAMILY TRANSCRIPTIONAL REGULATOR"/>
    <property type="match status" value="1"/>
</dbReference>
<comment type="caution">
    <text evidence="5">The sequence shown here is derived from an EMBL/GenBank/DDBJ whole genome shotgun (WGS) entry which is preliminary data.</text>
</comment>
<dbReference type="SUPFAM" id="SSF46689">
    <property type="entry name" value="Homeodomain-like"/>
    <property type="match status" value="2"/>
</dbReference>
<dbReference type="Gene3D" id="2.60.120.10">
    <property type="entry name" value="Jelly Rolls"/>
    <property type="match status" value="1"/>
</dbReference>
<keyword evidence="1" id="KW-0805">Transcription regulation</keyword>
<organism evidence="5 6">
    <name type="scientific">Longicatena caecimuris</name>
    <dbReference type="NCBI Taxonomy" id="1796635"/>
    <lineage>
        <taxon>Bacteria</taxon>
        <taxon>Bacillati</taxon>
        <taxon>Bacillota</taxon>
        <taxon>Erysipelotrichia</taxon>
        <taxon>Erysipelotrichales</taxon>
        <taxon>Erysipelotrichaceae</taxon>
        <taxon>Longicatena</taxon>
    </lineage>
</organism>
<dbReference type="PANTHER" id="PTHR43280:SF2">
    <property type="entry name" value="HTH-TYPE TRANSCRIPTIONAL REGULATOR EXSA"/>
    <property type="match status" value="1"/>
</dbReference>
<dbReference type="SUPFAM" id="SSF51215">
    <property type="entry name" value="Regulatory protein AraC"/>
    <property type="match status" value="1"/>
</dbReference>
<name>A0A4V2VKC5_9FIRM</name>
<keyword evidence="3" id="KW-0804">Transcription</keyword>
<dbReference type="InterPro" id="IPR009057">
    <property type="entry name" value="Homeodomain-like_sf"/>
</dbReference>
<dbReference type="InterPro" id="IPR018062">
    <property type="entry name" value="HTH_AraC-typ_CS"/>
</dbReference>
<dbReference type="RefSeq" id="WP_132224857.1">
    <property type="nucleotide sequence ID" value="NZ_JADPGE010000003.1"/>
</dbReference>
<dbReference type="InterPro" id="IPR037923">
    <property type="entry name" value="HTH-like"/>
</dbReference>
<evidence type="ECO:0000259" key="4">
    <source>
        <dbReference type="PROSITE" id="PS01124"/>
    </source>
</evidence>
<evidence type="ECO:0000313" key="6">
    <source>
        <dbReference type="Proteomes" id="UP000295773"/>
    </source>
</evidence>
<dbReference type="PROSITE" id="PS00041">
    <property type="entry name" value="HTH_ARAC_FAMILY_1"/>
    <property type="match status" value="1"/>
</dbReference>
<evidence type="ECO:0000256" key="3">
    <source>
        <dbReference type="ARBA" id="ARBA00023163"/>
    </source>
</evidence>
<gene>
    <name evidence="5" type="ORF">EDD61_11079</name>
</gene>
<dbReference type="GO" id="GO:0043565">
    <property type="term" value="F:sequence-specific DNA binding"/>
    <property type="evidence" value="ECO:0007669"/>
    <property type="project" value="InterPro"/>
</dbReference>